<dbReference type="EMBL" id="HBUF01340656">
    <property type="protein sequence ID" value="CAG6702812.1"/>
    <property type="molecule type" value="Transcribed_RNA"/>
</dbReference>
<dbReference type="AlphaFoldDB" id="A0A8D8UB57"/>
<organism evidence="1">
    <name type="scientific">Cacopsylla melanoneura</name>
    <dbReference type="NCBI Taxonomy" id="428564"/>
    <lineage>
        <taxon>Eukaryota</taxon>
        <taxon>Metazoa</taxon>
        <taxon>Ecdysozoa</taxon>
        <taxon>Arthropoda</taxon>
        <taxon>Hexapoda</taxon>
        <taxon>Insecta</taxon>
        <taxon>Pterygota</taxon>
        <taxon>Neoptera</taxon>
        <taxon>Paraneoptera</taxon>
        <taxon>Hemiptera</taxon>
        <taxon>Sternorrhyncha</taxon>
        <taxon>Psylloidea</taxon>
        <taxon>Psyllidae</taxon>
        <taxon>Psyllinae</taxon>
        <taxon>Cacopsylla</taxon>
    </lineage>
</organism>
<dbReference type="EMBL" id="HBUF01340652">
    <property type="protein sequence ID" value="CAG6702788.1"/>
    <property type="molecule type" value="Transcribed_RNA"/>
</dbReference>
<proteinExistence type="predicted"/>
<accession>A0A8D8UB57</accession>
<evidence type="ECO:0000313" key="1">
    <source>
        <dbReference type="EMBL" id="CAG6702788.1"/>
    </source>
</evidence>
<protein>
    <submittedName>
        <fullName evidence="1">Uncharacterized protein</fullName>
    </submittedName>
</protein>
<name>A0A8D8UB57_9HEMI</name>
<dbReference type="EMBL" id="HBUF01340651">
    <property type="protein sequence ID" value="CAG6702782.1"/>
    <property type="molecule type" value="Transcribed_RNA"/>
</dbReference>
<dbReference type="EMBL" id="HBUF01340653">
    <property type="protein sequence ID" value="CAG6702794.1"/>
    <property type="molecule type" value="Transcribed_RNA"/>
</dbReference>
<dbReference type="EMBL" id="HBUF01340654">
    <property type="protein sequence ID" value="CAG6702800.1"/>
    <property type="molecule type" value="Transcribed_RNA"/>
</dbReference>
<reference evidence="1" key="1">
    <citation type="submission" date="2021-05" db="EMBL/GenBank/DDBJ databases">
        <authorList>
            <person name="Alioto T."/>
            <person name="Alioto T."/>
            <person name="Gomez Garrido J."/>
        </authorList>
    </citation>
    <scope>NUCLEOTIDE SEQUENCE</scope>
</reference>
<dbReference type="EMBL" id="HBUF01340655">
    <property type="protein sequence ID" value="CAG6702806.1"/>
    <property type="molecule type" value="Transcribed_RNA"/>
</dbReference>
<sequence length="104" mass="11665">MLNYQRPVPRVNLLWKWCRSESLGHLKVFCVIARPGRRCLILRMGLTEQERCLRKGTGQGIWASLLCVGLGFLSLEREVRLLASHSIRCLGRGPTNISSATSGD</sequence>